<evidence type="ECO:0000259" key="2">
    <source>
        <dbReference type="PROSITE" id="PS51338"/>
    </source>
</evidence>
<accession>A0A8C4R1B4</accession>
<dbReference type="GO" id="GO:0005654">
    <property type="term" value="C:nucleoplasm"/>
    <property type="evidence" value="ECO:0007669"/>
    <property type="project" value="TreeGrafter"/>
</dbReference>
<dbReference type="Pfam" id="PF08397">
    <property type="entry name" value="IMD"/>
    <property type="match status" value="2"/>
</dbReference>
<dbReference type="Proteomes" id="UP000694388">
    <property type="component" value="Unplaced"/>
</dbReference>
<evidence type="ECO:0000256" key="1">
    <source>
        <dbReference type="SAM" id="MobiDB-lite"/>
    </source>
</evidence>
<dbReference type="GO" id="GO:0007009">
    <property type="term" value="P:plasma membrane organization"/>
    <property type="evidence" value="ECO:0007669"/>
    <property type="project" value="InterPro"/>
</dbReference>
<keyword evidence="4" id="KW-1185">Reference proteome</keyword>
<organism evidence="3 4">
    <name type="scientific">Eptatretus burgeri</name>
    <name type="common">Inshore hagfish</name>
    <dbReference type="NCBI Taxonomy" id="7764"/>
    <lineage>
        <taxon>Eukaryota</taxon>
        <taxon>Metazoa</taxon>
        <taxon>Chordata</taxon>
        <taxon>Craniata</taxon>
        <taxon>Vertebrata</taxon>
        <taxon>Cyclostomata</taxon>
        <taxon>Myxini</taxon>
        <taxon>Myxiniformes</taxon>
        <taxon>Myxinidae</taxon>
        <taxon>Eptatretinae</taxon>
        <taxon>Eptatretus</taxon>
    </lineage>
</organism>
<dbReference type="Ensembl" id="ENSEBUT00000023995.1">
    <property type="protein sequence ID" value="ENSEBUP00000023419.1"/>
    <property type="gene ID" value="ENSEBUG00000014423.1"/>
</dbReference>
<dbReference type="PANTHER" id="PTHR14206">
    <property type="entry name" value="BRAIN-SPECIFIC ANGIOGENESIS INHIBITOR 1-ASSOCIATED PROTEIN 2"/>
    <property type="match status" value="1"/>
</dbReference>
<feature type="compositionally biased region" description="Polar residues" evidence="1">
    <location>
        <begin position="231"/>
        <end position="247"/>
    </location>
</feature>
<dbReference type="SUPFAM" id="SSF50044">
    <property type="entry name" value="SH3-domain"/>
    <property type="match status" value="1"/>
</dbReference>
<feature type="domain" description="IMD" evidence="2">
    <location>
        <begin position="1"/>
        <end position="67"/>
    </location>
</feature>
<reference evidence="3" key="2">
    <citation type="submission" date="2025-09" db="UniProtKB">
        <authorList>
            <consortium name="Ensembl"/>
        </authorList>
    </citation>
    <scope>IDENTIFICATION</scope>
</reference>
<evidence type="ECO:0000313" key="3">
    <source>
        <dbReference type="Ensembl" id="ENSEBUP00000023419.1"/>
    </source>
</evidence>
<dbReference type="InterPro" id="IPR027681">
    <property type="entry name" value="IRSp53/IRTKS/Pinkbar"/>
</dbReference>
<feature type="region of interest" description="Disordered" evidence="1">
    <location>
        <begin position="228"/>
        <end position="259"/>
    </location>
</feature>
<dbReference type="GO" id="GO:0005829">
    <property type="term" value="C:cytosol"/>
    <property type="evidence" value="ECO:0007669"/>
    <property type="project" value="TreeGrafter"/>
</dbReference>
<dbReference type="InterPro" id="IPR036028">
    <property type="entry name" value="SH3-like_dom_sf"/>
</dbReference>
<dbReference type="GeneTree" id="ENSGT00940000153560"/>
<dbReference type="PROSITE" id="PS51338">
    <property type="entry name" value="IMD"/>
    <property type="match status" value="1"/>
</dbReference>
<dbReference type="InterPro" id="IPR027267">
    <property type="entry name" value="AH/BAR_dom_sf"/>
</dbReference>
<protein>
    <submittedName>
        <fullName evidence="3">BAR/IMD domain containing adaptor protein 2b</fullName>
    </submittedName>
</protein>
<sequence>GDSFNPNLRNLITLGKNYEKSLFGVTQSAKGYFDALVKMGELAGNSQGSKEMSDTIFQIAEVHRQVQLLMDDAVCNAQKKHQLLYKEKSDAVAKPVAELKKLHRKSHSSKNPNKYDDKESQIMDQINKQQKDLNSFLVESYKQAVLEERKRFCSFVDRQCDIIGKVSDYHEKVLKAIMGTVVTVNRLPEKNPSSNSWISAPIPTTSEFPLPPELAEFKRQANRQPLKVKNLPTNFPGSTSDYKTVSGRSMPPKQVSDGSLQTLPLSCEIENNGMLPRTTSMASGLDHSGPQKSKVKAIFGHSAGRDPTLLSFDAGDVITLLVPSARDGWHYGANHITNMSVCFHNCLVTCVYHPLR</sequence>
<dbReference type="PANTHER" id="PTHR14206:SF7">
    <property type="entry name" value="INSULIN RECEPTOR SUBSTRATE 53 KDA, ISOFORM A"/>
    <property type="match status" value="1"/>
</dbReference>
<name>A0A8C4R1B4_EPTBU</name>
<dbReference type="GO" id="GO:0030838">
    <property type="term" value="P:positive regulation of actin filament polymerization"/>
    <property type="evidence" value="ECO:0007669"/>
    <property type="project" value="TreeGrafter"/>
</dbReference>
<evidence type="ECO:0000313" key="4">
    <source>
        <dbReference type="Proteomes" id="UP000694388"/>
    </source>
</evidence>
<reference evidence="3" key="1">
    <citation type="submission" date="2025-08" db="UniProtKB">
        <authorList>
            <consortium name="Ensembl"/>
        </authorList>
    </citation>
    <scope>IDENTIFICATION</scope>
</reference>
<dbReference type="AlphaFoldDB" id="A0A8C4R1B4"/>
<feature type="region of interest" description="Disordered" evidence="1">
    <location>
        <begin position="99"/>
        <end position="119"/>
    </location>
</feature>
<dbReference type="GO" id="GO:0051017">
    <property type="term" value="P:actin filament bundle assembly"/>
    <property type="evidence" value="ECO:0007669"/>
    <property type="project" value="TreeGrafter"/>
</dbReference>
<dbReference type="OMA" id="XNPFANV"/>
<dbReference type="Gene3D" id="2.30.30.40">
    <property type="entry name" value="SH3 Domains"/>
    <property type="match status" value="1"/>
</dbReference>
<proteinExistence type="predicted"/>
<dbReference type="SUPFAM" id="SSF103657">
    <property type="entry name" value="BAR/IMD domain-like"/>
    <property type="match status" value="1"/>
</dbReference>
<dbReference type="Gene3D" id="1.20.1270.60">
    <property type="entry name" value="Arfaptin homology (AH) domain/BAR domain"/>
    <property type="match status" value="2"/>
</dbReference>
<dbReference type="InterPro" id="IPR013606">
    <property type="entry name" value="I-BAR_dom"/>
</dbReference>
<dbReference type="GO" id="GO:0051764">
    <property type="term" value="P:actin crosslink formation"/>
    <property type="evidence" value="ECO:0007669"/>
    <property type="project" value="TreeGrafter"/>
</dbReference>